<organism evidence="2 3">
    <name type="scientific">Cinchona calisaya</name>
    <dbReference type="NCBI Taxonomy" id="153742"/>
    <lineage>
        <taxon>Eukaryota</taxon>
        <taxon>Viridiplantae</taxon>
        <taxon>Streptophyta</taxon>
        <taxon>Embryophyta</taxon>
        <taxon>Tracheophyta</taxon>
        <taxon>Spermatophyta</taxon>
        <taxon>Magnoliopsida</taxon>
        <taxon>eudicotyledons</taxon>
        <taxon>Gunneridae</taxon>
        <taxon>Pentapetalae</taxon>
        <taxon>asterids</taxon>
        <taxon>lamiids</taxon>
        <taxon>Gentianales</taxon>
        <taxon>Rubiaceae</taxon>
        <taxon>Cinchonoideae</taxon>
        <taxon>Cinchoneae</taxon>
        <taxon>Cinchona</taxon>
    </lineage>
</organism>
<sequence>MAPQDLLGPPEIHTITTAAPVTTTKKTTNTTPFRPPAIRIRPRMGFTENKSATYLSTGNHCLDFFFHVVPDTPKEQLTKRLELLWNYNPLTTLKLICNLRGVRGTGKSNKEGFYTAALWLHENHPKTLACNVKAIADFGYFKERFSTEFLKVLMFEKLRRKIGER</sequence>
<feature type="domain" description="DUF2828" evidence="1">
    <location>
        <begin position="47"/>
        <end position="143"/>
    </location>
</feature>
<proteinExistence type="predicted"/>
<gene>
    <name evidence="2" type="ORF">ACH5RR_031490</name>
</gene>
<dbReference type="AlphaFoldDB" id="A0ABD2YGG5"/>
<reference evidence="2 3" key="1">
    <citation type="submission" date="2024-11" db="EMBL/GenBank/DDBJ databases">
        <title>A near-complete genome assembly of Cinchona calisaya.</title>
        <authorList>
            <person name="Lian D.C."/>
            <person name="Zhao X.W."/>
            <person name="Wei L."/>
        </authorList>
    </citation>
    <scope>NUCLEOTIDE SEQUENCE [LARGE SCALE GENOMIC DNA]</scope>
    <source>
        <tissue evidence="2">Nenye</tissue>
    </source>
</reference>
<dbReference type="InterPro" id="IPR058580">
    <property type="entry name" value="DUF2828"/>
</dbReference>
<dbReference type="Proteomes" id="UP001630127">
    <property type="component" value="Unassembled WGS sequence"/>
</dbReference>
<dbReference type="PANTHER" id="PTHR31373:SF27">
    <property type="entry name" value="TROVE DOMAIN-CONTAINING PROTEIN"/>
    <property type="match status" value="1"/>
</dbReference>
<evidence type="ECO:0000313" key="2">
    <source>
        <dbReference type="EMBL" id="KAL3506108.1"/>
    </source>
</evidence>
<dbReference type="EMBL" id="JBJUIK010000013">
    <property type="protein sequence ID" value="KAL3506108.1"/>
    <property type="molecule type" value="Genomic_DNA"/>
</dbReference>
<evidence type="ECO:0000313" key="3">
    <source>
        <dbReference type="Proteomes" id="UP001630127"/>
    </source>
</evidence>
<dbReference type="PIRSF" id="PIRSF015417">
    <property type="entry name" value="T31B5_30_vWA"/>
    <property type="match status" value="1"/>
</dbReference>
<accession>A0ABD2YGG5</accession>
<dbReference type="Pfam" id="PF11443">
    <property type="entry name" value="DUF2828"/>
    <property type="match status" value="1"/>
</dbReference>
<comment type="caution">
    <text evidence="2">The sequence shown here is derived from an EMBL/GenBank/DDBJ whole genome shotgun (WGS) entry which is preliminary data.</text>
</comment>
<name>A0ABD2YGG5_9GENT</name>
<evidence type="ECO:0000259" key="1">
    <source>
        <dbReference type="Pfam" id="PF11443"/>
    </source>
</evidence>
<keyword evidence="3" id="KW-1185">Reference proteome</keyword>
<dbReference type="InterPro" id="IPR011205">
    <property type="entry name" value="UCP015417_vWA"/>
</dbReference>
<dbReference type="PANTHER" id="PTHR31373">
    <property type="entry name" value="OS06G0652100 PROTEIN"/>
    <property type="match status" value="1"/>
</dbReference>
<protein>
    <recommendedName>
        <fullName evidence="1">DUF2828 domain-containing protein</fullName>
    </recommendedName>
</protein>